<organism evidence="6 7">
    <name type="scientific">Companilactobacillus huachuanensis</name>
    <dbReference type="NCBI Taxonomy" id="2559914"/>
    <lineage>
        <taxon>Bacteria</taxon>
        <taxon>Bacillati</taxon>
        <taxon>Bacillota</taxon>
        <taxon>Bacilli</taxon>
        <taxon>Lactobacillales</taxon>
        <taxon>Lactobacillaceae</taxon>
        <taxon>Companilactobacillus</taxon>
    </lineage>
</organism>
<evidence type="ECO:0000256" key="3">
    <source>
        <dbReference type="ARBA" id="ARBA00023235"/>
    </source>
</evidence>
<name>A0ABW1RJ77_9LACO</name>
<dbReference type="Gene3D" id="2.70.98.10">
    <property type="match status" value="1"/>
</dbReference>
<dbReference type="PANTHER" id="PTHR10091">
    <property type="entry name" value="ALDOSE-1-EPIMERASE"/>
    <property type="match status" value="1"/>
</dbReference>
<keyword evidence="7" id="KW-1185">Reference proteome</keyword>
<comment type="similarity">
    <text evidence="2 5">Belongs to the aldose epimerase family.</text>
</comment>
<dbReference type="GO" id="GO:0016853">
    <property type="term" value="F:isomerase activity"/>
    <property type="evidence" value="ECO:0007669"/>
    <property type="project" value="UniProtKB-KW"/>
</dbReference>
<comment type="catalytic activity">
    <reaction evidence="5">
        <text>alpha-maltose = beta-maltose</text>
        <dbReference type="Rhea" id="RHEA:21228"/>
        <dbReference type="ChEBI" id="CHEBI:18147"/>
        <dbReference type="ChEBI" id="CHEBI:18167"/>
        <dbReference type="EC" id="5.1.3.21"/>
    </reaction>
</comment>
<dbReference type="InterPro" id="IPR008183">
    <property type="entry name" value="Aldose_1/G6P_1-epimerase"/>
</dbReference>
<proteinExistence type="inferred from homology"/>
<dbReference type="SUPFAM" id="SSF74650">
    <property type="entry name" value="Galactose mutarotase-like"/>
    <property type="match status" value="1"/>
</dbReference>
<dbReference type="Pfam" id="PF01263">
    <property type="entry name" value="Aldose_epim"/>
    <property type="match status" value="1"/>
</dbReference>
<dbReference type="InterPro" id="IPR047215">
    <property type="entry name" value="Galactose_mutarotase-like"/>
</dbReference>
<evidence type="ECO:0000256" key="2">
    <source>
        <dbReference type="ARBA" id="ARBA00006206"/>
    </source>
</evidence>
<dbReference type="PANTHER" id="PTHR10091:SF0">
    <property type="entry name" value="GALACTOSE MUTAROTASE"/>
    <property type="match status" value="1"/>
</dbReference>
<keyword evidence="4 5" id="KW-0119">Carbohydrate metabolism</keyword>
<dbReference type="InterPro" id="IPR011013">
    <property type="entry name" value="Gal_mutarotase_sf_dom"/>
</dbReference>
<gene>
    <name evidence="6" type="ORF">ACFQAV_04800</name>
</gene>
<evidence type="ECO:0000256" key="5">
    <source>
        <dbReference type="PIRNR" id="PIRNR005096"/>
    </source>
</evidence>
<dbReference type="PIRSF" id="PIRSF005096">
    <property type="entry name" value="GALM"/>
    <property type="match status" value="1"/>
</dbReference>
<protein>
    <recommendedName>
        <fullName evidence="5">Maltose epimerase</fullName>
        <ecNumber evidence="5">5.1.3.21</ecNumber>
    </recommendedName>
</protein>
<dbReference type="EC" id="5.1.3.21" evidence="5"/>
<dbReference type="EMBL" id="JBHSSF010000011">
    <property type="protein sequence ID" value="MFC6176144.1"/>
    <property type="molecule type" value="Genomic_DNA"/>
</dbReference>
<dbReference type="InterPro" id="IPR014718">
    <property type="entry name" value="GH-type_carb-bd"/>
</dbReference>
<comment type="function">
    <text evidence="5">Catalyzes the interconversion of alpha and beta anomers of maltose.</text>
</comment>
<accession>A0ABW1RJ77</accession>
<dbReference type="InterPro" id="IPR015443">
    <property type="entry name" value="Aldose_1-epimerase"/>
</dbReference>
<sequence length="341" mass="37873">MMINISTDNYNQNKTEITLQNSNGMIVKLLNHGATLEKILLPSKNGDSRNVILSLNSPSDYDKERNYLGGTVGRVIGRMKDGIWQKANGENMQFELNEDNRTHAHGGTYGLDTQTFEYQTEKTEDTCSVIFTYLDSDGHNGYPGNLNVTVKYTLDNTNKLTYSVSATTDKTTLCNIANHTYFCLDGPNTNVKDTTLKIPADTYLTLDEQHIPLKNTAPVENTCFDFKNGAPIAQALDSSDQQIQQENGLNHPFIINNKEAVSLESSDKKVKMTMHTNAPAVVTYTGNHFNHTGYAKNLGQYCGIALEAQIPPSATHDLSSIVLTPADTFHREVTWGFDYNL</sequence>
<evidence type="ECO:0000256" key="1">
    <source>
        <dbReference type="ARBA" id="ARBA00005028"/>
    </source>
</evidence>
<comment type="caution">
    <text evidence="6">The sequence shown here is derived from an EMBL/GenBank/DDBJ whole genome shotgun (WGS) entry which is preliminary data.</text>
</comment>
<comment type="pathway">
    <text evidence="1 5">Carbohydrate metabolism; hexose metabolism.</text>
</comment>
<evidence type="ECO:0000256" key="4">
    <source>
        <dbReference type="ARBA" id="ARBA00023277"/>
    </source>
</evidence>
<dbReference type="RefSeq" id="WP_137610423.1">
    <property type="nucleotide sequence ID" value="NZ_BJDF01000002.1"/>
</dbReference>
<dbReference type="Proteomes" id="UP001596288">
    <property type="component" value="Unassembled WGS sequence"/>
</dbReference>
<reference evidence="7" key="1">
    <citation type="journal article" date="2019" name="Int. J. Syst. Evol. Microbiol.">
        <title>The Global Catalogue of Microorganisms (GCM) 10K type strain sequencing project: providing services to taxonomists for standard genome sequencing and annotation.</title>
        <authorList>
            <consortium name="The Broad Institute Genomics Platform"/>
            <consortium name="The Broad Institute Genome Sequencing Center for Infectious Disease"/>
            <person name="Wu L."/>
            <person name="Ma J."/>
        </authorList>
    </citation>
    <scope>NUCLEOTIDE SEQUENCE [LARGE SCALE GENOMIC DNA]</scope>
    <source>
        <strain evidence="7">CCM 8927</strain>
    </source>
</reference>
<evidence type="ECO:0000313" key="7">
    <source>
        <dbReference type="Proteomes" id="UP001596288"/>
    </source>
</evidence>
<evidence type="ECO:0000313" key="6">
    <source>
        <dbReference type="EMBL" id="MFC6176144.1"/>
    </source>
</evidence>
<dbReference type="CDD" id="cd09019">
    <property type="entry name" value="galactose_mutarotase_like"/>
    <property type="match status" value="1"/>
</dbReference>
<keyword evidence="3 5" id="KW-0413">Isomerase</keyword>